<accession>A0AAW4XPG1</accession>
<gene>
    <name evidence="2" type="ORF">LPW39_02070</name>
</gene>
<feature type="signal peptide" evidence="1">
    <location>
        <begin position="1"/>
        <end position="25"/>
    </location>
</feature>
<dbReference type="EMBL" id="JAJNCT010000004">
    <property type="protein sequence ID" value="MCD2163917.1"/>
    <property type="molecule type" value="Genomic_DNA"/>
</dbReference>
<protein>
    <submittedName>
        <fullName evidence="2">Uncharacterized protein</fullName>
    </submittedName>
</protein>
<comment type="caution">
    <text evidence="2">The sequence shown here is derived from an EMBL/GenBank/DDBJ whole genome shotgun (WGS) entry which is preliminary data.</text>
</comment>
<dbReference type="Proteomes" id="UP001199260">
    <property type="component" value="Unassembled WGS sequence"/>
</dbReference>
<keyword evidence="3" id="KW-1185">Reference proteome</keyword>
<proteinExistence type="predicted"/>
<feature type="chain" id="PRO_5043498657" evidence="1">
    <location>
        <begin position="26"/>
        <end position="163"/>
    </location>
</feature>
<dbReference type="PROSITE" id="PS51257">
    <property type="entry name" value="PROKAR_LIPOPROTEIN"/>
    <property type="match status" value="1"/>
</dbReference>
<organism evidence="2 3">
    <name type="scientific">Comamonas koreensis</name>
    <dbReference type="NCBI Taxonomy" id="160825"/>
    <lineage>
        <taxon>Bacteria</taxon>
        <taxon>Pseudomonadati</taxon>
        <taxon>Pseudomonadota</taxon>
        <taxon>Betaproteobacteria</taxon>
        <taxon>Burkholderiales</taxon>
        <taxon>Comamonadaceae</taxon>
        <taxon>Comamonas</taxon>
    </lineage>
</organism>
<name>A0AAW4XPG1_9BURK</name>
<sequence length="163" mass="18064">MPSFRLYCGAALLAMAGACGQGAHAQATRLDDSSSPRPQINSDFRNAQMLDPHTISLPFGHVEYRLATAPYMGRQARIYYVIPLAVAGLRSPMGMQVQWRSGGLFQGGMGRPGDRVLVWSGVVRAPWITESFDLQLRLDQRQLQMGQGGSLRFESYFEIETQP</sequence>
<dbReference type="AlphaFoldDB" id="A0AAW4XPG1"/>
<dbReference type="RefSeq" id="WP_230770915.1">
    <property type="nucleotide sequence ID" value="NZ_JAJNCT010000004.1"/>
</dbReference>
<reference evidence="2 3" key="1">
    <citation type="submission" date="2021-11" db="EMBL/GenBank/DDBJ databases">
        <title>Genome sequence.</title>
        <authorList>
            <person name="Sun Q."/>
        </authorList>
    </citation>
    <scope>NUCLEOTIDE SEQUENCE [LARGE SCALE GENOMIC DNA]</scope>
    <source>
        <strain evidence="2 3">KCTC 12005</strain>
    </source>
</reference>
<keyword evidence="1" id="KW-0732">Signal</keyword>
<evidence type="ECO:0000313" key="2">
    <source>
        <dbReference type="EMBL" id="MCD2163917.1"/>
    </source>
</evidence>
<evidence type="ECO:0000256" key="1">
    <source>
        <dbReference type="SAM" id="SignalP"/>
    </source>
</evidence>
<evidence type="ECO:0000313" key="3">
    <source>
        <dbReference type="Proteomes" id="UP001199260"/>
    </source>
</evidence>